<accession>A0AA96KSP5</accession>
<proteinExistence type="predicted"/>
<reference evidence="1" key="1">
    <citation type="submission" date="2023-08" db="EMBL/GenBank/DDBJ databases">
        <authorList>
            <person name="Nazir A."/>
        </authorList>
    </citation>
    <scope>NUCLEOTIDE SEQUENCE</scope>
</reference>
<sequence>MSDKLPKVLIVGGVSKSFQGMYEQLLKSEASGELVIIHKDIGEDLTEDESPTHTLSDKLRKGLLDGSIVIDELSNLNEEIITYSNKPKHEKNLAVRS</sequence>
<dbReference type="EMBL" id="OR481006">
    <property type="protein sequence ID" value="WNO47450.1"/>
    <property type="molecule type" value="Genomic_DNA"/>
</dbReference>
<evidence type="ECO:0000313" key="1">
    <source>
        <dbReference type="EMBL" id="WNO47450.1"/>
    </source>
</evidence>
<protein>
    <submittedName>
        <fullName evidence="1">Uncharacterized protein</fullName>
    </submittedName>
</protein>
<name>A0AA96KSP5_9CAUD</name>
<organism evidence="1">
    <name type="scientific">Staphylococcus phage vB_VibM_10AMN12</name>
    <dbReference type="NCBI Taxonomy" id="3076785"/>
    <lineage>
        <taxon>Viruses</taxon>
        <taxon>Duplodnaviria</taxon>
        <taxon>Heunggongvirae</taxon>
        <taxon>Uroviricota</taxon>
        <taxon>Caudoviricetes</taxon>
    </lineage>
</organism>